<gene>
    <name evidence="1" type="ORF">NVS88_13800</name>
</gene>
<protein>
    <recommendedName>
        <fullName evidence="3">Peptidase M50</fullName>
    </recommendedName>
</protein>
<dbReference type="Proteomes" id="UP001152755">
    <property type="component" value="Unassembled WGS sequence"/>
</dbReference>
<evidence type="ECO:0008006" key="3">
    <source>
        <dbReference type="Google" id="ProtNLM"/>
    </source>
</evidence>
<name>A0A9X4M094_9ACTN</name>
<organism evidence="1 2">
    <name type="scientific">Speluncibacter jeojiensis</name>
    <dbReference type="NCBI Taxonomy" id="2710754"/>
    <lineage>
        <taxon>Bacteria</taxon>
        <taxon>Bacillati</taxon>
        <taxon>Actinomycetota</taxon>
        <taxon>Actinomycetes</taxon>
        <taxon>Mycobacteriales</taxon>
        <taxon>Speluncibacteraceae</taxon>
        <taxon>Speluncibacter</taxon>
    </lineage>
</organism>
<accession>A0A9X4M094</accession>
<evidence type="ECO:0000313" key="2">
    <source>
        <dbReference type="Proteomes" id="UP001152755"/>
    </source>
</evidence>
<proteinExistence type="predicted"/>
<evidence type="ECO:0000313" key="1">
    <source>
        <dbReference type="EMBL" id="MDG3015630.1"/>
    </source>
</evidence>
<sequence>MTTFVLVCGIGSTPPELSALPSSQVGEIPTQTQIDASLDGCRRLVVVGQDAALAAALTRLMRTERLDVELAYVSAEKSPATRAYRLPTGSRAARRALDGAATALPLMRDDLGAALIGSATLTGPGGAELTGETYVDDHVLFSGNCRGVEIRPTPQEPGLRAARLGGLRRRWFSGRAAQTGAVAAHLVRDGVSETRELTRSTFYRHVQDWLLVR</sequence>
<dbReference type="RefSeq" id="WP_277831572.1">
    <property type="nucleotide sequence ID" value="NZ_JAAIVF010000002.1"/>
</dbReference>
<dbReference type="AlphaFoldDB" id="A0A9X4M094"/>
<dbReference type="EMBL" id="JANRHA010000009">
    <property type="protein sequence ID" value="MDG3015630.1"/>
    <property type="molecule type" value="Genomic_DNA"/>
</dbReference>
<reference evidence="1" key="1">
    <citation type="submission" date="2022-08" db="EMBL/GenBank/DDBJ databases">
        <title>Genome analysis of Corynebacteriales strain.</title>
        <authorList>
            <person name="Lee S.D."/>
        </authorList>
    </citation>
    <scope>NUCLEOTIDE SEQUENCE</scope>
    <source>
        <strain evidence="1">D3-21</strain>
    </source>
</reference>
<keyword evidence="2" id="KW-1185">Reference proteome</keyword>
<comment type="caution">
    <text evidence="1">The sequence shown here is derived from an EMBL/GenBank/DDBJ whole genome shotgun (WGS) entry which is preliminary data.</text>
</comment>